<sequence length="119" mass="13969">METKKYEYIDSLRGIAILMVILVHIPFVKGLVSSCCKYASNGYFRRPKTLSYLALTILIYCYVSIKYDFLDRSTAFYFILAYLYIFTSGYICSIFTHKFIEVPGQNLEREIIQKLNQQK</sequence>
<dbReference type="EMBL" id="ADLW01000006">
    <property type="protein sequence ID" value="EGK03558.1"/>
    <property type="molecule type" value="Genomic_DNA"/>
</dbReference>
<evidence type="ECO:0000313" key="2">
    <source>
        <dbReference type="EMBL" id="EGK03558.1"/>
    </source>
</evidence>
<feature type="transmembrane region" description="Helical" evidence="1">
    <location>
        <begin position="75"/>
        <end position="95"/>
    </location>
</feature>
<protein>
    <submittedName>
        <fullName evidence="2">Uncharacterized protein</fullName>
    </submittedName>
</protein>
<gene>
    <name evidence="2" type="ORF">HMPREF9456_01625</name>
</gene>
<keyword evidence="1" id="KW-0812">Transmembrane</keyword>
<keyword evidence="3" id="KW-1185">Reference proteome</keyword>
<dbReference type="RefSeq" id="WP_006842996.1">
    <property type="nucleotide sequence ID" value="NZ_AQWJ01000003.1"/>
</dbReference>
<evidence type="ECO:0000256" key="1">
    <source>
        <dbReference type="SAM" id="Phobius"/>
    </source>
</evidence>
<organism evidence="2 3">
    <name type="scientific">Dysgonomonas mossii DSM 22836</name>
    <dbReference type="NCBI Taxonomy" id="742767"/>
    <lineage>
        <taxon>Bacteria</taxon>
        <taxon>Pseudomonadati</taxon>
        <taxon>Bacteroidota</taxon>
        <taxon>Bacteroidia</taxon>
        <taxon>Bacteroidales</taxon>
        <taxon>Dysgonomonadaceae</taxon>
        <taxon>Dysgonomonas</taxon>
    </lineage>
</organism>
<accession>F8X0K6</accession>
<dbReference type="OrthoDB" id="9816048at2"/>
<dbReference type="HOGENOM" id="CLU_2057671_0_0_10"/>
<feature type="transmembrane region" description="Helical" evidence="1">
    <location>
        <begin position="52"/>
        <end position="69"/>
    </location>
</feature>
<feature type="transmembrane region" description="Helical" evidence="1">
    <location>
        <begin position="12"/>
        <end position="32"/>
    </location>
</feature>
<dbReference type="GeneID" id="78082276"/>
<dbReference type="AlphaFoldDB" id="F8X0K6"/>
<evidence type="ECO:0000313" key="3">
    <source>
        <dbReference type="Proteomes" id="UP000006420"/>
    </source>
</evidence>
<comment type="caution">
    <text evidence="2">The sequence shown here is derived from an EMBL/GenBank/DDBJ whole genome shotgun (WGS) entry which is preliminary data.</text>
</comment>
<reference evidence="2 3" key="1">
    <citation type="submission" date="2011-04" db="EMBL/GenBank/DDBJ databases">
        <title>The Genome Sequence of Dysgonomonas mossii DSM 22836.</title>
        <authorList>
            <consortium name="The Broad Institute Genome Sequencing Platform"/>
            <person name="Earl A."/>
            <person name="Ward D."/>
            <person name="Feldgarden M."/>
            <person name="Gevers D."/>
            <person name="Pudlo N."/>
            <person name="Martens E."/>
            <person name="Allen-Vercoe E."/>
            <person name="Young S.K."/>
            <person name="Zeng Q."/>
            <person name="Gargeya S."/>
            <person name="Fitzgerald M."/>
            <person name="Haas B."/>
            <person name="Abouelleil A."/>
            <person name="Alvarado L."/>
            <person name="Arachchi H.M."/>
            <person name="Berlin A."/>
            <person name="Brown A."/>
            <person name="Chapman S.B."/>
            <person name="Chen Z."/>
            <person name="Dunbar C."/>
            <person name="Freedman E."/>
            <person name="Gearin G."/>
            <person name="Gellesch M."/>
            <person name="Goldberg J."/>
            <person name="Griggs A."/>
            <person name="Gujja S."/>
            <person name="Heiman D."/>
            <person name="Howarth C."/>
            <person name="Larson L."/>
            <person name="Lui A."/>
            <person name="MacDonald P.J.P."/>
            <person name="Mehta T."/>
            <person name="Montmayeur A."/>
            <person name="Murphy C."/>
            <person name="Neiman D."/>
            <person name="Pearson M."/>
            <person name="Priest M."/>
            <person name="Roberts A."/>
            <person name="Saif S."/>
            <person name="Shea T."/>
            <person name="Shenoy N."/>
            <person name="Sisk P."/>
            <person name="Stolte C."/>
            <person name="Sykes S."/>
            <person name="Yandava C."/>
            <person name="Wortman J."/>
            <person name="Nusbaum C."/>
            <person name="Birren B."/>
        </authorList>
    </citation>
    <scope>NUCLEOTIDE SEQUENCE [LARGE SCALE GENOMIC DNA]</scope>
    <source>
        <strain evidence="2 3">DSM 22836</strain>
    </source>
</reference>
<keyword evidence="1" id="KW-1133">Transmembrane helix</keyword>
<name>F8X0K6_9BACT</name>
<proteinExistence type="predicted"/>
<dbReference type="STRING" id="742767.HMPREF9456_01625"/>
<dbReference type="Proteomes" id="UP000006420">
    <property type="component" value="Unassembled WGS sequence"/>
</dbReference>
<keyword evidence="1" id="KW-0472">Membrane</keyword>